<evidence type="ECO:0000256" key="3">
    <source>
        <dbReference type="ARBA" id="ARBA00012876"/>
    </source>
</evidence>
<evidence type="ECO:0000256" key="1">
    <source>
        <dbReference type="ARBA" id="ARBA00001933"/>
    </source>
</evidence>
<dbReference type="InterPro" id="IPR015421">
    <property type="entry name" value="PyrdxlP-dep_Trfase_major"/>
</dbReference>
<dbReference type="Pfam" id="PF00202">
    <property type="entry name" value="Aminotran_3"/>
    <property type="match status" value="1"/>
</dbReference>
<dbReference type="GO" id="GO:0005739">
    <property type="term" value="C:mitochondrion"/>
    <property type="evidence" value="ECO:0007669"/>
    <property type="project" value="TreeGrafter"/>
</dbReference>
<dbReference type="InterPro" id="IPR005814">
    <property type="entry name" value="Aminotrans_3"/>
</dbReference>
<dbReference type="EMBL" id="CM016762">
    <property type="protein sequence ID" value="TMS38061.1"/>
    <property type="molecule type" value="Genomic_DNA"/>
</dbReference>
<dbReference type="Gene3D" id="3.40.640.10">
    <property type="entry name" value="Type I PLP-dependent aspartate aminotransferase-like (Major domain)"/>
    <property type="match status" value="1"/>
</dbReference>
<evidence type="ECO:0000256" key="7">
    <source>
        <dbReference type="ARBA" id="ARBA00022898"/>
    </source>
</evidence>
<dbReference type="PANTHER" id="PTHR43206">
    <property type="entry name" value="AMINOTRANSFERASE"/>
    <property type="match status" value="1"/>
</dbReference>
<dbReference type="FunFam" id="3.40.640.10:FF:000073">
    <property type="entry name" value="Probable 4-aminobutyrate aminotransferase"/>
    <property type="match status" value="1"/>
</dbReference>
<sequence length="543" mass="60449">MLSLVCFLLSPPDSHIFILALKIDGCSFYEHNEFPAAACAWTPNRIYLIAMMKWKLCKTCNACFSRISEALHNSRSLSGIATSEPSHPNVSTAIPGPKSKALKAKMDPIHQTPSVKMFVDYEKSFGNYLVDADGNQLLDVYMQISSLPLGYNHPEMVKCASDPRLITSIVSRPALGSFPRHDFPAMIEKALISVAPKGLTSVQTMLCGTSANENALKTAFIHYQTRKRGGPPRLQDLESCMTQDQPGTPNLSVLSFNGAFHGRSLACLSITRSKPVHKVDIPALDWPIANFPRYMYPLEKHETHNQKQDEQCLGQVEKLIEVRKKEQRDVAAVIVEPIQSEGGDHHGSPNFFKRLQSVCKKHGVVFIVDEVQTGGGPTGSFWAHEQWNLESPPDMVIFSKKMITGGYYFKEELRVNEPYRIYNTWMGDPSKLVVLEKALEVIKRDGLVEKTKNVGENLLAGLQKLEAAYPQQVSNTRGVGTYCAFDLKDAKTRDQLIEACITEGLHIGGCGDASIRFRPALVFDQKHLDLTLEILNKAAKKVF</sequence>
<dbReference type="GO" id="GO:0047298">
    <property type="term" value="F:(S)-3-amino-2-methylpropionate transaminase activity"/>
    <property type="evidence" value="ECO:0007669"/>
    <property type="project" value="UniProtKB-EC"/>
</dbReference>
<organism evidence="14 15">
    <name type="scientific">Steinernema carpocapsae</name>
    <name type="common">Entomopathogenic nematode</name>
    <dbReference type="NCBI Taxonomy" id="34508"/>
    <lineage>
        <taxon>Eukaryota</taxon>
        <taxon>Metazoa</taxon>
        <taxon>Ecdysozoa</taxon>
        <taxon>Nematoda</taxon>
        <taxon>Chromadorea</taxon>
        <taxon>Rhabditida</taxon>
        <taxon>Tylenchina</taxon>
        <taxon>Panagrolaimomorpha</taxon>
        <taxon>Strongyloidoidea</taxon>
        <taxon>Steinernematidae</taxon>
        <taxon>Steinernema</taxon>
    </lineage>
</organism>
<evidence type="ECO:0000256" key="5">
    <source>
        <dbReference type="ARBA" id="ARBA00022576"/>
    </source>
</evidence>
<dbReference type="Gene3D" id="3.90.1150.10">
    <property type="entry name" value="Aspartate Aminotransferase, domain 1"/>
    <property type="match status" value="1"/>
</dbReference>
<dbReference type="GO" id="GO:0034386">
    <property type="term" value="F:4-aminobutyrate:2-oxoglutarate transaminase activity"/>
    <property type="evidence" value="ECO:0007669"/>
    <property type="project" value="UniProtKB-EC"/>
</dbReference>
<dbReference type="AlphaFoldDB" id="A0A4U8UX93"/>
<evidence type="ECO:0000256" key="12">
    <source>
        <dbReference type="ARBA" id="ARBA00048021"/>
    </source>
</evidence>
<dbReference type="EMBL" id="AZBU02000001">
    <property type="protein sequence ID" value="TMS38061.1"/>
    <property type="molecule type" value="Genomic_DNA"/>
</dbReference>
<dbReference type="InterPro" id="IPR015422">
    <property type="entry name" value="PyrdxlP-dep_Trfase_small"/>
</dbReference>
<dbReference type="GO" id="GO:0009450">
    <property type="term" value="P:gamma-aminobutyric acid catabolic process"/>
    <property type="evidence" value="ECO:0007669"/>
    <property type="project" value="TreeGrafter"/>
</dbReference>
<comment type="similarity">
    <text evidence="2 13">Belongs to the class-III pyridoxal-phosphate-dependent aminotransferase family.</text>
</comment>
<evidence type="ECO:0000256" key="8">
    <source>
        <dbReference type="ARBA" id="ARBA00029760"/>
    </source>
</evidence>
<evidence type="ECO:0000256" key="13">
    <source>
        <dbReference type="RuleBase" id="RU003560"/>
    </source>
</evidence>
<evidence type="ECO:0000256" key="9">
    <source>
        <dbReference type="ARBA" id="ARBA00030204"/>
    </source>
</evidence>
<protein>
    <recommendedName>
        <fullName evidence="10">(S)-3-amino-2-methylpropionate transaminase</fullName>
        <ecNumber evidence="4">2.6.1.19</ecNumber>
        <ecNumber evidence="3">2.6.1.22</ecNumber>
    </recommendedName>
    <alternativeName>
        <fullName evidence="11">GABA aminotransferase</fullName>
    </alternativeName>
    <alternativeName>
        <fullName evidence="9">Gamma-amino-N-butyrate transaminase</fullName>
    </alternativeName>
    <alternativeName>
        <fullName evidence="8">L-AIBAT</fullName>
    </alternativeName>
</protein>
<comment type="cofactor">
    <cofactor evidence="1">
        <name>pyridoxal 5'-phosphate</name>
        <dbReference type="ChEBI" id="CHEBI:597326"/>
    </cofactor>
</comment>
<evidence type="ECO:0000313" key="14">
    <source>
        <dbReference type="EMBL" id="TMS38061.1"/>
    </source>
</evidence>
<evidence type="ECO:0000256" key="10">
    <source>
        <dbReference type="ARBA" id="ARBA00030857"/>
    </source>
</evidence>
<evidence type="ECO:0000256" key="2">
    <source>
        <dbReference type="ARBA" id="ARBA00008954"/>
    </source>
</evidence>
<keyword evidence="7 13" id="KW-0663">Pyridoxal phosphate</keyword>
<dbReference type="GO" id="GO:0030170">
    <property type="term" value="F:pyridoxal phosphate binding"/>
    <property type="evidence" value="ECO:0007669"/>
    <property type="project" value="InterPro"/>
</dbReference>
<keyword evidence="15" id="KW-1185">Reference proteome</keyword>
<dbReference type="OrthoDB" id="5419315at2759"/>
<dbReference type="SUPFAM" id="SSF53383">
    <property type="entry name" value="PLP-dependent transferases"/>
    <property type="match status" value="1"/>
</dbReference>
<comment type="caution">
    <text evidence="14">The sequence shown here is derived from an EMBL/GenBank/DDBJ whole genome shotgun (WGS) entry which is preliminary data.</text>
</comment>
<dbReference type="PANTHER" id="PTHR43206:SF1">
    <property type="entry name" value="4-AMINOBUTYRATE AMINOTRANSFERASE, MITOCHONDRIAL"/>
    <property type="match status" value="1"/>
</dbReference>
<evidence type="ECO:0000256" key="6">
    <source>
        <dbReference type="ARBA" id="ARBA00022679"/>
    </source>
</evidence>
<evidence type="ECO:0000256" key="4">
    <source>
        <dbReference type="ARBA" id="ARBA00012912"/>
    </source>
</evidence>
<dbReference type="InterPro" id="IPR004631">
    <property type="entry name" value="4NH2But_aminotransferase_euk"/>
</dbReference>
<evidence type="ECO:0000313" key="15">
    <source>
        <dbReference type="Proteomes" id="UP000298663"/>
    </source>
</evidence>
<dbReference type="EC" id="2.6.1.22" evidence="3"/>
<dbReference type="EC" id="2.6.1.19" evidence="4"/>
<reference evidence="14 15" key="2">
    <citation type="journal article" date="2019" name="G3 (Bethesda)">
        <title>Hybrid Assembly of the Genome of the Entomopathogenic Nematode Steinernema carpocapsae Identifies the X-Chromosome.</title>
        <authorList>
            <person name="Serra L."/>
            <person name="Macchietto M."/>
            <person name="Macias-Munoz A."/>
            <person name="McGill C.J."/>
            <person name="Rodriguez I.M."/>
            <person name="Rodriguez B."/>
            <person name="Murad R."/>
            <person name="Mortazavi A."/>
        </authorList>
    </citation>
    <scope>NUCLEOTIDE SEQUENCE [LARGE SCALE GENOMIC DNA]</scope>
    <source>
        <strain evidence="14 15">ALL</strain>
    </source>
</reference>
<gene>
    <name evidence="14" type="ORF">L596_004870</name>
</gene>
<dbReference type="InterPro" id="IPR015424">
    <property type="entry name" value="PyrdxlP-dep_Trfase"/>
</dbReference>
<keyword evidence="5" id="KW-0032">Aminotransferase</keyword>
<dbReference type="CDD" id="cd00610">
    <property type="entry name" value="OAT_like"/>
    <property type="match status" value="1"/>
</dbReference>
<dbReference type="NCBIfam" id="TIGR00699">
    <property type="entry name" value="GABAtrns_euk"/>
    <property type="match status" value="1"/>
</dbReference>
<accession>A0A4U8UX93</accession>
<dbReference type="Proteomes" id="UP000298663">
    <property type="component" value="Chromosome X"/>
</dbReference>
<dbReference type="STRING" id="34508.A0A4U8UX93"/>
<name>A0A4U8UX93_STECR</name>
<evidence type="ECO:0000256" key="11">
    <source>
        <dbReference type="ARBA" id="ARBA00031787"/>
    </source>
</evidence>
<reference evidence="14 15" key="1">
    <citation type="journal article" date="2015" name="Genome Biol.">
        <title>Comparative genomics of Steinernema reveals deeply conserved gene regulatory networks.</title>
        <authorList>
            <person name="Dillman A.R."/>
            <person name="Macchietto M."/>
            <person name="Porter C.F."/>
            <person name="Rogers A."/>
            <person name="Williams B."/>
            <person name="Antoshechkin I."/>
            <person name="Lee M.M."/>
            <person name="Goodwin Z."/>
            <person name="Lu X."/>
            <person name="Lewis E.E."/>
            <person name="Goodrich-Blair H."/>
            <person name="Stock S.P."/>
            <person name="Adams B.J."/>
            <person name="Sternberg P.W."/>
            <person name="Mortazavi A."/>
        </authorList>
    </citation>
    <scope>NUCLEOTIDE SEQUENCE [LARGE SCALE GENOMIC DNA]</scope>
    <source>
        <strain evidence="14 15">ALL</strain>
    </source>
</reference>
<keyword evidence="6" id="KW-0808">Transferase</keyword>
<comment type="catalytic activity">
    <reaction evidence="12">
        <text>4-aminobutanoate + 2-oxoglutarate = succinate semialdehyde + L-glutamate</text>
        <dbReference type="Rhea" id="RHEA:23352"/>
        <dbReference type="ChEBI" id="CHEBI:16810"/>
        <dbReference type="ChEBI" id="CHEBI:29985"/>
        <dbReference type="ChEBI" id="CHEBI:57706"/>
        <dbReference type="ChEBI" id="CHEBI:59888"/>
        <dbReference type="EC" id="2.6.1.19"/>
    </reaction>
</comment>
<proteinExistence type="inferred from homology"/>